<dbReference type="Proteomes" id="UP000824366">
    <property type="component" value="Chromosome"/>
</dbReference>
<reference evidence="1 2" key="1">
    <citation type="journal article" date="2021" name="Microbiol. Spectr.">
        <title>A Single Bacterium Capable of Oxidation and Reduction of Iron at Circumneutral pH.</title>
        <authorList>
            <person name="Kato S."/>
            <person name="Ohkuma M."/>
        </authorList>
    </citation>
    <scope>NUCLEOTIDE SEQUENCE [LARGE SCALE GENOMIC DNA]</scope>
    <source>
        <strain evidence="1 2">MIZ03</strain>
    </source>
</reference>
<keyword evidence="2" id="KW-1185">Reference proteome</keyword>
<gene>
    <name evidence="1" type="ORF">MIZ03_2216</name>
</gene>
<evidence type="ECO:0000313" key="2">
    <source>
        <dbReference type="Proteomes" id="UP000824366"/>
    </source>
</evidence>
<protein>
    <recommendedName>
        <fullName evidence="3">Integrase SAM-like N-terminal domain-containing protein</fullName>
    </recommendedName>
</protein>
<name>A0ABN6D6V8_9BURK</name>
<sequence length="43" mass="4763">MGLHFSNFGAWLGEQVGIHKASITIHRYLSFFLDIEKAVAGNS</sequence>
<dbReference type="EMBL" id="AP024238">
    <property type="protein sequence ID" value="BCO27328.1"/>
    <property type="molecule type" value="Genomic_DNA"/>
</dbReference>
<evidence type="ECO:0008006" key="3">
    <source>
        <dbReference type="Google" id="ProtNLM"/>
    </source>
</evidence>
<proteinExistence type="predicted"/>
<evidence type="ECO:0000313" key="1">
    <source>
        <dbReference type="EMBL" id="BCO27328.1"/>
    </source>
</evidence>
<organism evidence="1 2">
    <name type="scientific">Rhodoferax lithotrophicus</name>
    <dbReference type="NCBI Taxonomy" id="2798804"/>
    <lineage>
        <taxon>Bacteria</taxon>
        <taxon>Pseudomonadati</taxon>
        <taxon>Pseudomonadota</taxon>
        <taxon>Betaproteobacteria</taxon>
        <taxon>Burkholderiales</taxon>
        <taxon>Comamonadaceae</taxon>
        <taxon>Rhodoferax</taxon>
    </lineage>
</organism>
<accession>A0ABN6D6V8</accession>